<gene>
    <name evidence="1" type="ORF">LZZ85_14470</name>
</gene>
<dbReference type="Pfam" id="PF04338">
    <property type="entry name" value="DUF481"/>
    <property type="match status" value="1"/>
</dbReference>
<dbReference type="InterPro" id="IPR007433">
    <property type="entry name" value="DUF481"/>
</dbReference>
<accession>A0ABS9KT52</accession>
<comment type="caution">
    <text evidence="1">The sequence shown here is derived from an EMBL/GenBank/DDBJ whole genome shotgun (WGS) entry which is preliminary data.</text>
</comment>
<dbReference type="RefSeq" id="WP_237873333.1">
    <property type="nucleotide sequence ID" value="NZ_JAKLTR010000009.1"/>
</dbReference>
<proteinExistence type="predicted"/>
<dbReference type="EMBL" id="JAKLTR010000009">
    <property type="protein sequence ID" value="MCG2615501.1"/>
    <property type="molecule type" value="Genomic_DNA"/>
</dbReference>
<protein>
    <submittedName>
        <fullName evidence="1">DUF481 domain-containing protein</fullName>
    </submittedName>
</protein>
<name>A0ABS9KT52_9BACT</name>
<sequence>MKLLLVCMIFCNVAETSAQFNDSTHYHLKYAATGIFNKTNDGRSYVFNNGVSFTINRKAVTLNSTNTWIYGRQGVNLTNNDFSSGLNFDVLKNTQKLYYWGLATFTSSYSLKINYQAQAGVGLGYNIFNKKDLELVVSDGVLYETNDLELPNQGKDVYQTFRNSFRVKYHIVVKDLIVLDGGHFWQPSLSRFDDYIIRSTNSLTLKLRKWLGITTAVNYNRFSRTGRDNLLINFGLTAETYF</sequence>
<dbReference type="Proteomes" id="UP001165367">
    <property type="component" value="Unassembled WGS sequence"/>
</dbReference>
<evidence type="ECO:0000313" key="1">
    <source>
        <dbReference type="EMBL" id="MCG2615501.1"/>
    </source>
</evidence>
<reference evidence="1" key="1">
    <citation type="submission" date="2022-01" db="EMBL/GenBank/DDBJ databases">
        <authorList>
            <person name="Jo J.-H."/>
            <person name="Im W.-T."/>
        </authorList>
    </citation>
    <scope>NUCLEOTIDE SEQUENCE</scope>
    <source>
        <strain evidence="1">NA20</strain>
    </source>
</reference>
<organism evidence="1 2">
    <name type="scientific">Terrimonas ginsenosidimutans</name>
    <dbReference type="NCBI Taxonomy" id="2908004"/>
    <lineage>
        <taxon>Bacteria</taxon>
        <taxon>Pseudomonadati</taxon>
        <taxon>Bacteroidota</taxon>
        <taxon>Chitinophagia</taxon>
        <taxon>Chitinophagales</taxon>
        <taxon>Chitinophagaceae</taxon>
        <taxon>Terrimonas</taxon>
    </lineage>
</organism>
<evidence type="ECO:0000313" key="2">
    <source>
        <dbReference type="Proteomes" id="UP001165367"/>
    </source>
</evidence>
<keyword evidence="2" id="KW-1185">Reference proteome</keyword>